<name>G0RH01_HYPJQ</name>
<feature type="compositionally biased region" description="Low complexity" evidence="2">
    <location>
        <begin position="75"/>
        <end position="90"/>
    </location>
</feature>
<keyword evidence="1" id="KW-0539">Nucleus</keyword>
<organism evidence="5">
    <name type="scientific">Hypocrea jecorina (strain QM6a)</name>
    <name type="common">Trichoderma reesei</name>
    <dbReference type="NCBI Taxonomy" id="431241"/>
    <lineage>
        <taxon>Eukaryota</taxon>
        <taxon>Fungi</taxon>
        <taxon>Dikarya</taxon>
        <taxon>Ascomycota</taxon>
        <taxon>Pezizomycotina</taxon>
        <taxon>Sordariomycetes</taxon>
        <taxon>Hypocreomycetidae</taxon>
        <taxon>Hypocreales</taxon>
        <taxon>Hypocreaceae</taxon>
        <taxon>Trichoderma</taxon>
    </lineage>
</organism>
<reference evidence="4 5" key="1">
    <citation type="journal article" date="2008" name="Nat. Biotechnol.">
        <title>Genome sequencing and analysis of the biomass-degrading fungus Trichoderma reesei (syn. Hypocrea jecorina).</title>
        <authorList>
            <person name="Martinez D."/>
            <person name="Berka R.M."/>
            <person name="Henrissat B."/>
            <person name="Saloheimo M."/>
            <person name="Arvas M."/>
            <person name="Baker S.E."/>
            <person name="Chapman J."/>
            <person name="Chertkov O."/>
            <person name="Coutinho P.M."/>
            <person name="Cullen D."/>
            <person name="Danchin E.G."/>
            <person name="Grigoriev I.V."/>
            <person name="Harris P."/>
            <person name="Jackson M."/>
            <person name="Kubicek C.P."/>
            <person name="Han C.S."/>
            <person name="Ho I."/>
            <person name="Larrondo L.F."/>
            <person name="de Leon A.L."/>
            <person name="Magnuson J.K."/>
            <person name="Merino S."/>
            <person name="Misra M."/>
            <person name="Nelson B."/>
            <person name="Putnam N."/>
            <person name="Robbertse B."/>
            <person name="Salamov A.A."/>
            <person name="Schmoll M."/>
            <person name="Terry A."/>
            <person name="Thayer N."/>
            <person name="Westerholm-Parvinen A."/>
            <person name="Schoch C.L."/>
            <person name="Yao J."/>
            <person name="Barabote R."/>
            <person name="Nelson M.A."/>
            <person name="Detter C."/>
            <person name="Bruce D."/>
            <person name="Kuske C.R."/>
            <person name="Xie G."/>
            <person name="Richardson P."/>
            <person name="Rokhsar D.S."/>
            <person name="Lucas S.M."/>
            <person name="Rubin E.M."/>
            <person name="Dunn-Coleman N."/>
            <person name="Ward M."/>
            <person name="Brettin T.S."/>
        </authorList>
    </citation>
    <scope>NUCLEOTIDE SEQUENCE [LARGE SCALE GENOMIC DNA]</scope>
    <source>
        <strain evidence="4 5">QM6a</strain>
    </source>
</reference>
<feature type="domain" description="Zn(2)-C6 fungal-type" evidence="3">
    <location>
        <begin position="14"/>
        <end position="43"/>
    </location>
</feature>
<sequence length="716" mass="78173">MATIIVRRQPRSKGCEQCIARRVKCDERPGCCKNCARFGLPCSGAIRGAVFLDMTEKVSCSSTKPKKQRRKKKTVVPQEKTGEPTEQTEQPTPPDDASEQKGTVVEQTRSLAVRSAVFPTTPVDPTCDNGDEAPCADLLEIEEKGERSHCDHSTVPNTRLVSHFDDGSCFGRKTFSYNSSIPPHLDAAAYNEYCFVGKFAQQLLSSRQSYSTNRPKSWILELPHLAATNALPSALRYAMHAAALLYHAVMNHDDRAKVASLKWYLAGIQSYRTTVLGSKPKKDVAASGPAEKTLRSEGMSVLEIAEICVPIMFSFYEGLQGASSDVEFLHHAAATEMLERRGPEKCVSGLAHGVMRSLRVREAFYSIMHNRSANFSSPEWLSIPFQQKHKICYDRLIDILLSFTKVLRLPFLNQKGATLRRSVNRVHDLSTTRKADIEQRTMILLAQLQDWWLLFRQEHCEIITLSPECSLSPEIAHMTVASPTSVLTNPLSSSWMVANNETLTASMLSLYSATHMILHTILLIISLSKAPYFMGPDGQTEVDSHQASISAYATGVFNASMHLNMINPFCGDSVRTSFSMTIVSQFALEDTQRDEARRILAQWKSLGISFADTACFNDTVAYSVLAVVLEGAEHHDYRISPAAAVSAAAVSAAAVSAAAASAAAAPVAAGTLLNSGDRDIDVRGVVWATGISIRAHCKGVCGHGSASVGAANSDYS</sequence>
<dbReference type="GeneID" id="18481322"/>
<feature type="compositionally biased region" description="Basic residues" evidence="2">
    <location>
        <begin position="64"/>
        <end position="74"/>
    </location>
</feature>
<dbReference type="GO" id="GO:0008270">
    <property type="term" value="F:zinc ion binding"/>
    <property type="evidence" value="ECO:0007669"/>
    <property type="project" value="InterPro"/>
</dbReference>
<dbReference type="Proteomes" id="UP000008984">
    <property type="component" value="Unassembled WGS sequence"/>
</dbReference>
<dbReference type="InterPro" id="IPR053178">
    <property type="entry name" value="Osmoadaptation_assoc"/>
</dbReference>
<gene>
    <name evidence="4" type="ORF">TRIREDRAFT_106657</name>
</gene>
<dbReference type="VEuPathDB" id="FungiDB:TRIREDRAFT_106657"/>
<evidence type="ECO:0000313" key="5">
    <source>
        <dbReference type="Proteomes" id="UP000008984"/>
    </source>
</evidence>
<dbReference type="PANTHER" id="PTHR38111">
    <property type="entry name" value="ZN(2)-C6 FUNGAL-TYPE DOMAIN-CONTAINING PROTEIN-RELATED"/>
    <property type="match status" value="1"/>
</dbReference>
<dbReference type="CDD" id="cd00067">
    <property type="entry name" value="GAL4"/>
    <property type="match status" value="1"/>
</dbReference>
<evidence type="ECO:0000256" key="2">
    <source>
        <dbReference type="SAM" id="MobiDB-lite"/>
    </source>
</evidence>
<dbReference type="KEGG" id="tre:TRIREDRAFT_106657"/>
<dbReference type="InterPro" id="IPR001138">
    <property type="entry name" value="Zn2Cys6_DnaBD"/>
</dbReference>
<dbReference type="GO" id="GO:0000981">
    <property type="term" value="F:DNA-binding transcription factor activity, RNA polymerase II-specific"/>
    <property type="evidence" value="ECO:0007669"/>
    <property type="project" value="InterPro"/>
</dbReference>
<evidence type="ECO:0000256" key="1">
    <source>
        <dbReference type="ARBA" id="ARBA00023242"/>
    </source>
</evidence>
<dbReference type="RefSeq" id="XP_006964778.1">
    <property type="nucleotide sequence ID" value="XM_006964716.1"/>
</dbReference>
<dbReference type="EMBL" id="GL985062">
    <property type="protein sequence ID" value="EGR49659.1"/>
    <property type="molecule type" value="Genomic_DNA"/>
</dbReference>
<keyword evidence="5" id="KW-1185">Reference proteome</keyword>
<accession>G0RH01</accession>
<dbReference type="InterPro" id="IPR036864">
    <property type="entry name" value="Zn2-C6_fun-type_DNA-bd_sf"/>
</dbReference>
<feature type="region of interest" description="Disordered" evidence="2">
    <location>
        <begin position="61"/>
        <end position="103"/>
    </location>
</feature>
<dbReference type="SUPFAM" id="SSF57701">
    <property type="entry name" value="Zn2/Cys6 DNA-binding domain"/>
    <property type="match status" value="1"/>
</dbReference>
<evidence type="ECO:0000313" key="4">
    <source>
        <dbReference type="EMBL" id="EGR49659.1"/>
    </source>
</evidence>
<evidence type="ECO:0000259" key="3">
    <source>
        <dbReference type="PROSITE" id="PS50048"/>
    </source>
</evidence>
<dbReference type="PANTHER" id="PTHR38111:SF11">
    <property type="entry name" value="TRANSCRIPTION FACTOR DOMAIN-CONTAINING PROTEIN-RELATED"/>
    <property type="match status" value="1"/>
</dbReference>
<dbReference type="OrthoDB" id="5126878at2759"/>
<dbReference type="eggNOG" id="ENOG502S89Y">
    <property type="taxonomic scope" value="Eukaryota"/>
</dbReference>
<protein>
    <submittedName>
        <fullName evidence="4">Predicted protein</fullName>
    </submittedName>
</protein>
<dbReference type="PROSITE" id="PS50048">
    <property type="entry name" value="ZN2_CY6_FUNGAL_2"/>
    <property type="match status" value="1"/>
</dbReference>
<dbReference type="AlphaFoldDB" id="G0RH01"/>
<dbReference type="HOGENOM" id="CLU_445532_0_0_1"/>
<proteinExistence type="predicted"/>